<keyword evidence="8 16" id="KW-0812">Transmembrane</keyword>
<dbReference type="PROSITE" id="PS50255">
    <property type="entry name" value="CYTOCHROME_B5_2"/>
    <property type="match status" value="1"/>
</dbReference>
<dbReference type="InterPro" id="IPR012171">
    <property type="entry name" value="Fatty_acid_desaturase"/>
</dbReference>
<dbReference type="EMBL" id="JADNRY010000007">
    <property type="protein sequence ID" value="KAF9076214.1"/>
    <property type="molecule type" value="Genomic_DNA"/>
</dbReference>
<evidence type="ECO:0000256" key="14">
    <source>
        <dbReference type="ARBA" id="ARBA00023098"/>
    </source>
</evidence>
<evidence type="ECO:0000256" key="2">
    <source>
        <dbReference type="ARBA" id="ARBA00004760"/>
    </source>
</evidence>
<keyword evidence="11 16" id="KW-1133">Transmembrane helix</keyword>
<dbReference type="Gene3D" id="3.10.120.10">
    <property type="entry name" value="Cytochrome b5-like heme/steroid binding domain"/>
    <property type="match status" value="1"/>
</dbReference>
<dbReference type="GO" id="GO:0006665">
    <property type="term" value="P:sphingolipid metabolic process"/>
    <property type="evidence" value="ECO:0007669"/>
    <property type="project" value="UniProtKB-KW"/>
</dbReference>
<dbReference type="GO" id="GO:0016020">
    <property type="term" value="C:membrane"/>
    <property type="evidence" value="ECO:0007669"/>
    <property type="project" value="UniProtKB-SubCell"/>
</dbReference>
<keyword evidence="13" id="KW-0408">Iron</keyword>
<sequence>MQFTRQELCTRILEGQHLIIYNRKVLRIPASWLDAHPGGSLVLLHFVGRDATAEVDAYHNDQILPLVNKYSIGFLAEPGPWNPLLPPIAAGWARKDGEWVNEAATWNDSNQVFLVAKDSLALQKTAPTIEALTPSPSQLSLQIQEQHSAAYKALHKRVIDAGLYRTPYLTGYGPEFFRYISLGLISAYAFRHNWLLTSAFALGLLWHQLMFFAHDLGHMGVTGSWTVDRLISIVIADFIGGLSIGWWVDNHNVHHLVTNHPSHDPDIQHLPFFAISPKFFSNLYSSYYRRILPLDCGARFFIPLQHKLFFVVMAFARFNLYRRSYDWMVSQISQKRRARGGRWAVALEFAGVFVFWCWFGGIVLRGCGSWQKALAYILVSHVTTSPLHVQIVLSHFGMSTEDLGPLESFPGRQLRTTMDVICPDQWAFIHGGLHLQVTHHLFPRLPRHNLSKASLMAKEFAKEEGLTYVEFGFISANQEVMGVLREVAGLVSSLGQQVKLVAEVASVEAKEAVDKKIAQQYAFSRMDNASQAI</sequence>
<dbReference type="SUPFAM" id="SSF55856">
    <property type="entry name" value="Cytochrome b5-like heme/steroid binding domain"/>
    <property type="match status" value="1"/>
</dbReference>
<evidence type="ECO:0000256" key="13">
    <source>
        <dbReference type="ARBA" id="ARBA00023004"/>
    </source>
</evidence>
<proteinExistence type="inferred from homology"/>
<evidence type="ECO:0000313" key="19">
    <source>
        <dbReference type="Proteomes" id="UP000772434"/>
    </source>
</evidence>
<reference evidence="18" key="1">
    <citation type="submission" date="2020-11" db="EMBL/GenBank/DDBJ databases">
        <authorList>
            <consortium name="DOE Joint Genome Institute"/>
            <person name="Ahrendt S."/>
            <person name="Riley R."/>
            <person name="Andreopoulos W."/>
            <person name="Labutti K."/>
            <person name="Pangilinan J."/>
            <person name="Ruiz-Duenas F.J."/>
            <person name="Barrasa J.M."/>
            <person name="Sanchez-Garcia M."/>
            <person name="Camarero S."/>
            <person name="Miyauchi S."/>
            <person name="Serrano A."/>
            <person name="Linde D."/>
            <person name="Babiker R."/>
            <person name="Drula E."/>
            <person name="Ayuso-Fernandez I."/>
            <person name="Pacheco R."/>
            <person name="Padilla G."/>
            <person name="Ferreira P."/>
            <person name="Barriuso J."/>
            <person name="Kellner H."/>
            <person name="Castanera R."/>
            <person name="Alfaro M."/>
            <person name="Ramirez L."/>
            <person name="Pisabarro A.G."/>
            <person name="Kuo A."/>
            <person name="Tritt A."/>
            <person name="Lipzen A."/>
            <person name="He G."/>
            <person name="Yan M."/>
            <person name="Ng V."/>
            <person name="Cullen D."/>
            <person name="Martin F."/>
            <person name="Rosso M.-N."/>
            <person name="Henrissat B."/>
            <person name="Hibbett D."/>
            <person name="Martinez A.T."/>
            <person name="Grigoriev I.V."/>
        </authorList>
    </citation>
    <scope>NUCLEOTIDE SEQUENCE</scope>
    <source>
        <strain evidence="18">AH 40177</strain>
    </source>
</reference>
<keyword evidence="10" id="KW-0746">Sphingolipid metabolism</keyword>
<feature type="transmembrane region" description="Helical" evidence="16">
    <location>
        <begin position="341"/>
        <end position="364"/>
    </location>
</feature>
<keyword evidence="14" id="KW-0443">Lipid metabolism</keyword>
<evidence type="ECO:0000256" key="5">
    <source>
        <dbReference type="ARBA" id="ARBA00012019"/>
    </source>
</evidence>
<accession>A0A9P5Q0T3</accession>
<gene>
    <name evidence="18" type="ORF">BDP27DRAFT_1314073</name>
</gene>
<name>A0A9P5Q0T3_9AGAR</name>
<evidence type="ECO:0000256" key="8">
    <source>
        <dbReference type="ARBA" id="ARBA00022692"/>
    </source>
</evidence>
<evidence type="ECO:0000256" key="4">
    <source>
        <dbReference type="ARBA" id="ARBA00009295"/>
    </source>
</evidence>
<comment type="pathway">
    <text evidence="2">Lipid metabolism; sphingolipid metabolism.</text>
</comment>
<feature type="domain" description="Cytochrome b5 heme-binding" evidence="17">
    <location>
        <begin position="1"/>
        <end position="76"/>
    </location>
</feature>
<evidence type="ECO:0000259" key="17">
    <source>
        <dbReference type="PROSITE" id="PS50255"/>
    </source>
</evidence>
<evidence type="ECO:0000256" key="12">
    <source>
        <dbReference type="ARBA" id="ARBA00023002"/>
    </source>
</evidence>
<organism evidence="18 19">
    <name type="scientific">Rhodocollybia butyracea</name>
    <dbReference type="NCBI Taxonomy" id="206335"/>
    <lineage>
        <taxon>Eukaryota</taxon>
        <taxon>Fungi</taxon>
        <taxon>Dikarya</taxon>
        <taxon>Basidiomycota</taxon>
        <taxon>Agaricomycotina</taxon>
        <taxon>Agaricomycetes</taxon>
        <taxon>Agaricomycetidae</taxon>
        <taxon>Agaricales</taxon>
        <taxon>Marasmiineae</taxon>
        <taxon>Omphalotaceae</taxon>
        <taxon>Rhodocollybia</taxon>
    </lineage>
</organism>
<dbReference type="PANTHER" id="PTHR19353">
    <property type="entry name" value="FATTY ACID DESATURASE 2"/>
    <property type="match status" value="1"/>
</dbReference>
<feature type="transmembrane region" description="Helical" evidence="16">
    <location>
        <begin position="300"/>
        <end position="320"/>
    </location>
</feature>
<dbReference type="InterPro" id="IPR036400">
    <property type="entry name" value="Cyt_B5-like_heme/steroid_sf"/>
</dbReference>
<dbReference type="PIRSF" id="PIRSF015921">
    <property type="entry name" value="FA_sphinglp_des"/>
    <property type="match status" value="1"/>
</dbReference>
<dbReference type="AlphaFoldDB" id="A0A9P5Q0T3"/>
<comment type="subcellular location">
    <subcellularLocation>
        <location evidence="1">Membrane</location>
        <topology evidence="1">Multi-pass membrane protein</topology>
    </subcellularLocation>
</comment>
<dbReference type="InterPro" id="IPR001199">
    <property type="entry name" value="Cyt_B5-like_heme/steroid-bd"/>
</dbReference>
<comment type="pathway">
    <text evidence="3">Sphingolipid metabolism.</text>
</comment>
<evidence type="ECO:0000256" key="9">
    <source>
        <dbReference type="ARBA" id="ARBA00022723"/>
    </source>
</evidence>
<keyword evidence="15 16" id="KW-0472">Membrane</keyword>
<comment type="similarity">
    <text evidence="4">Belongs to the fatty acid desaturase type 1 family.</text>
</comment>
<evidence type="ECO:0000256" key="11">
    <source>
        <dbReference type="ARBA" id="ARBA00022989"/>
    </source>
</evidence>
<evidence type="ECO:0000256" key="3">
    <source>
        <dbReference type="ARBA" id="ARBA00004991"/>
    </source>
</evidence>
<dbReference type="OrthoDB" id="260091at2759"/>
<evidence type="ECO:0000256" key="7">
    <source>
        <dbReference type="ARBA" id="ARBA00022617"/>
    </source>
</evidence>
<dbReference type="GO" id="GO:0016717">
    <property type="term" value="F:oxidoreductase activity, acting on paired donors, with oxidation of a pair of donors resulting in the reduction of molecular oxygen to two molecules of water"/>
    <property type="evidence" value="ECO:0007669"/>
    <property type="project" value="TreeGrafter"/>
</dbReference>
<evidence type="ECO:0000256" key="16">
    <source>
        <dbReference type="SAM" id="Phobius"/>
    </source>
</evidence>
<dbReference type="Pfam" id="PF00173">
    <property type="entry name" value="Cyt-b5"/>
    <property type="match status" value="1"/>
</dbReference>
<dbReference type="PANTHER" id="PTHR19353:SF30">
    <property type="entry name" value="DELTA 8-(E)-SPHINGOLIPID DESATURASE"/>
    <property type="match status" value="1"/>
</dbReference>
<dbReference type="Proteomes" id="UP000772434">
    <property type="component" value="Unassembled WGS sequence"/>
</dbReference>
<dbReference type="GO" id="GO:0046872">
    <property type="term" value="F:metal ion binding"/>
    <property type="evidence" value="ECO:0007669"/>
    <property type="project" value="UniProtKB-KW"/>
</dbReference>
<dbReference type="EC" id="1.14.19.18" evidence="5"/>
<comment type="caution">
    <text evidence="18">The sequence shown here is derived from an EMBL/GenBank/DDBJ whole genome shotgun (WGS) entry which is preliminary data.</text>
</comment>
<evidence type="ECO:0000256" key="15">
    <source>
        <dbReference type="ARBA" id="ARBA00023136"/>
    </source>
</evidence>
<dbReference type="SMART" id="SM01117">
    <property type="entry name" value="Cyt-b5"/>
    <property type="match status" value="1"/>
</dbReference>
<evidence type="ECO:0000256" key="10">
    <source>
        <dbReference type="ARBA" id="ARBA00022919"/>
    </source>
</evidence>
<evidence type="ECO:0000313" key="18">
    <source>
        <dbReference type="EMBL" id="KAF9076214.1"/>
    </source>
</evidence>
<keyword evidence="7" id="KW-0349">Heme</keyword>
<evidence type="ECO:0000256" key="1">
    <source>
        <dbReference type="ARBA" id="ARBA00004141"/>
    </source>
</evidence>
<dbReference type="CDD" id="cd03506">
    <property type="entry name" value="Delta6-FADS-like"/>
    <property type="match status" value="1"/>
</dbReference>
<evidence type="ECO:0000256" key="6">
    <source>
        <dbReference type="ARBA" id="ARBA00016939"/>
    </source>
</evidence>
<keyword evidence="9" id="KW-0479">Metal-binding</keyword>
<keyword evidence="12" id="KW-0560">Oxidoreductase</keyword>
<dbReference type="InterPro" id="IPR005804">
    <property type="entry name" value="FA_desaturase_dom"/>
</dbReference>
<protein>
    <recommendedName>
        <fullName evidence="6">Delta 8-(E)-sphingolipid desaturase</fullName>
        <ecNumber evidence="5">1.14.19.18</ecNumber>
    </recommendedName>
</protein>
<dbReference type="Pfam" id="PF00487">
    <property type="entry name" value="FA_desaturase"/>
    <property type="match status" value="1"/>
</dbReference>
<keyword evidence="19" id="KW-1185">Reference proteome</keyword>